<feature type="region of interest" description="Disordered" evidence="1">
    <location>
        <begin position="1"/>
        <end position="70"/>
    </location>
</feature>
<dbReference type="PANTHER" id="PTHR37535:SF2">
    <property type="entry name" value="FINGER DOMAIN PROTEIN, PUTATIVE (AFU_ORTHOLOGUE AFUA_6G09300)-RELATED"/>
    <property type="match status" value="1"/>
</dbReference>
<dbReference type="OrthoDB" id="3544487at2759"/>
<organism evidence="2 3">
    <name type="scientific">Oidiodendron maius (strain Zn)</name>
    <dbReference type="NCBI Taxonomy" id="913774"/>
    <lineage>
        <taxon>Eukaryota</taxon>
        <taxon>Fungi</taxon>
        <taxon>Dikarya</taxon>
        <taxon>Ascomycota</taxon>
        <taxon>Pezizomycotina</taxon>
        <taxon>Leotiomycetes</taxon>
        <taxon>Leotiomycetes incertae sedis</taxon>
        <taxon>Myxotrichaceae</taxon>
        <taxon>Oidiodendron</taxon>
    </lineage>
</organism>
<evidence type="ECO:0000256" key="1">
    <source>
        <dbReference type="SAM" id="MobiDB-lite"/>
    </source>
</evidence>
<protein>
    <submittedName>
        <fullName evidence="2">Uncharacterized protein</fullName>
    </submittedName>
</protein>
<proteinExistence type="predicted"/>
<evidence type="ECO:0000313" key="3">
    <source>
        <dbReference type="Proteomes" id="UP000054321"/>
    </source>
</evidence>
<feature type="compositionally biased region" description="Acidic residues" evidence="1">
    <location>
        <begin position="22"/>
        <end position="31"/>
    </location>
</feature>
<evidence type="ECO:0000313" key="2">
    <source>
        <dbReference type="EMBL" id="KIM92633.1"/>
    </source>
</evidence>
<sequence>MPHRQRRNRSSLPLSHNSSDSSDGDSCFDTEGEPRGSSSGTDATDIDTDVEGEDKIDISRITQEDKDLPPEYYRNLEEEPESNDKNKDYKEGSLSLINGIEERFDRYCRYIRKDAHVAKQELTPHRVKAFFTWLLNQRHGKGGRRVKGLRSEDSIGTYYKYLRLAYKRATGRKIFNSERGPNRIARQILQKLSKKHGLSRQKRKKGVIYIEDLAVIIQTNLTTTKKKYTHSQHRIQLALFLQLTSFSRNRPQAILSLCYRHIIVTLLRDPNGRPHNILIKFTYKFTKTNTFPIPEVIFDPSLVLSPHITLLGLLLANKAFLAPRLTSAYSFSQLDIRPGYNQLPLDLQPELADIPVFHKSFSTPYRWEISPDKPLPYSTLLP</sequence>
<dbReference type="STRING" id="913774.A0A0C3C1F5"/>
<dbReference type="PANTHER" id="PTHR37535">
    <property type="entry name" value="FLUG DOMAIN PROTEIN"/>
    <property type="match status" value="1"/>
</dbReference>
<feature type="compositionally biased region" description="Basic and acidic residues" evidence="1">
    <location>
        <begin position="53"/>
        <end position="70"/>
    </location>
</feature>
<dbReference type="HOGENOM" id="CLU_015282_3_1_1"/>
<dbReference type="InParanoid" id="A0A0C3C1F5"/>
<dbReference type="InterPro" id="IPR021842">
    <property type="entry name" value="DUF3435"/>
</dbReference>
<reference evidence="3" key="2">
    <citation type="submission" date="2015-01" db="EMBL/GenBank/DDBJ databases">
        <title>Evolutionary Origins and Diversification of the Mycorrhizal Mutualists.</title>
        <authorList>
            <consortium name="DOE Joint Genome Institute"/>
            <consortium name="Mycorrhizal Genomics Consortium"/>
            <person name="Kohler A."/>
            <person name="Kuo A."/>
            <person name="Nagy L.G."/>
            <person name="Floudas D."/>
            <person name="Copeland A."/>
            <person name="Barry K.W."/>
            <person name="Cichocki N."/>
            <person name="Veneault-Fourrey C."/>
            <person name="LaButti K."/>
            <person name="Lindquist E.A."/>
            <person name="Lipzen A."/>
            <person name="Lundell T."/>
            <person name="Morin E."/>
            <person name="Murat C."/>
            <person name="Riley R."/>
            <person name="Ohm R."/>
            <person name="Sun H."/>
            <person name="Tunlid A."/>
            <person name="Henrissat B."/>
            <person name="Grigoriev I.V."/>
            <person name="Hibbett D.S."/>
            <person name="Martin F."/>
        </authorList>
    </citation>
    <scope>NUCLEOTIDE SEQUENCE [LARGE SCALE GENOMIC DNA]</scope>
    <source>
        <strain evidence="3">Zn</strain>
    </source>
</reference>
<keyword evidence="3" id="KW-1185">Reference proteome</keyword>
<dbReference type="AlphaFoldDB" id="A0A0C3C1F5"/>
<reference evidence="2 3" key="1">
    <citation type="submission" date="2014-04" db="EMBL/GenBank/DDBJ databases">
        <authorList>
            <consortium name="DOE Joint Genome Institute"/>
            <person name="Kuo A."/>
            <person name="Martino E."/>
            <person name="Perotto S."/>
            <person name="Kohler A."/>
            <person name="Nagy L.G."/>
            <person name="Floudas D."/>
            <person name="Copeland A."/>
            <person name="Barry K.W."/>
            <person name="Cichocki N."/>
            <person name="Veneault-Fourrey C."/>
            <person name="LaButti K."/>
            <person name="Lindquist E.A."/>
            <person name="Lipzen A."/>
            <person name="Lundell T."/>
            <person name="Morin E."/>
            <person name="Murat C."/>
            <person name="Sun H."/>
            <person name="Tunlid A."/>
            <person name="Henrissat B."/>
            <person name="Grigoriev I.V."/>
            <person name="Hibbett D.S."/>
            <person name="Martin F."/>
            <person name="Nordberg H.P."/>
            <person name="Cantor M.N."/>
            <person name="Hua S.X."/>
        </authorList>
    </citation>
    <scope>NUCLEOTIDE SEQUENCE [LARGE SCALE GENOMIC DNA]</scope>
    <source>
        <strain evidence="2 3">Zn</strain>
    </source>
</reference>
<name>A0A0C3C1F5_OIDMZ</name>
<accession>A0A0C3C1F5</accession>
<feature type="compositionally biased region" description="Low complexity" evidence="1">
    <location>
        <begin position="10"/>
        <end position="21"/>
    </location>
</feature>
<dbReference type="Proteomes" id="UP000054321">
    <property type="component" value="Unassembled WGS sequence"/>
</dbReference>
<gene>
    <name evidence="2" type="ORF">OIDMADRAFT_62373</name>
</gene>
<dbReference type="EMBL" id="KN832913">
    <property type="protein sequence ID" value="KIM92633.1"/>
    <property type="molecule type" value="Genomic_DNA"/>
</dbReference>
<dbReference type="Pfam" id="PF11917">
    <property type="entry name" value="DUF3435"/>
    <property type="match status" value="1"/>
</dbReference>